<sequence>MHLLLYKRCTTCLTLSTPPPPRKTDHTPVRAYVSTPHAYLHPLRVETMGLEAFVTIKFFLVPRVLPLRGAHMYLFTQVS</sequence>
<organism evidence="1">
    <name type="scientific">Human betaherpesvirus 6A</name>
    <dbReference type="NCBI Taxonomy" id="32603"/>
    <lineage>
        <taxon>Viruses</taxon>
        <taxon>Duplodnaviria</taxon>
        <taxon>Heunggongvirae</taxon>
        <taxon>Peploviricota</taxon>
        <taxon>Herviviricetes</taxon>
        <taxon>Herpesvirales</taxon>
        <taxon>Orthoherpesviridae</taxon>
        <taxon>Betaherpesvirinae</taxon>
        <taxon>Roseolovirus</taxon>
        <taxon>Roseolovirus humanbeta6a</taxon>
    </lineage>
</organism>
<evidence type="ECO:0000313" key="1">
    <source>
        <dbReference type="EMBL" id="AVI09299.1"/>
    </source>
</evidence>
<accession>A0A2L2QE57</accession>
<protein>
    <submittedName>
        <fullName evidence="1">Uncharacterized protein</fullName>
    </submittedName>
</protein>
<name>A0A2L2QE57_9BETA</name>
<reference evidence="1" key="1">
    <citation type="journal article" date="2018" name="J. Virol.">
        <title>Copy number heterogeneity, large origin tandem repeats, and interspecies recombination in HHV-6A and HHV-6B reference strains.</title>
        <authorList>
            <person name="Greninger A.L."/>
            <person name="Roychoudhury P."/>
            <person name="Makhsous N."/>
            <person name="Hanson D."/>
            <person name="Chase J."/>
            <person name="Krueger G."/>
            <person name="Xie H."/>
            <person name="Huang M.-L."/>
            <person name="Saunders L."/>
            <person name="Ablashi D."/>
            <person name="Koelle D.M."/>
            <person name="Cook L."/>
            <person name="Jerome K.R."/>
        </authorList>
    </citation>
    <scope>NUCLEOTIDE SEQUENCE</scope>
    <source>
        <strain evidence="1">SIE</strain>
    </source>
</reference>
<dbReference type="EMBL" id="MF994828">
    <property type="protein sequence ID" value="AVI09299.1"/>
    <property type="molecule type" value="Genomic_DNA"/>
</dbReference>
<proteinExistence type="predicted"/>